<dbReference type="RefSeq" id="YP_009610229.1">
    <property type="nucleotide sequence ID" value="NC_042002.1"/>
</dbReference>
<reference evidence="1 2" key="1">
    <citation type="submission" date="2017-05" db="EMBL/GenBank/DDBJ databases">
        <authorList>
            <person name="Abboud M."/>
            <person name="Acosta Y."/>
            <person name="Adams S."/>
            <person name="Aguirre J."/>
            <person name="Ahmadi O."/>
            <person name="Arena A."/>
            <person name="Bacatan J."/>
            <person name="Barua M."/>
            <person name="Basualdo M."/>
            <person name="Bidas A."/>
            <person name="Charles M."/>
            <person name="Crespo D."/>
            <person name="Dahduli S."/>
            <person name="Darwiche R."/>
            <person name="De V.F."/>
            <person name="Demetrio M."/>
            <person name="Doyles K."/>
            <person name="Elias T."/>
            <person name="Feghali T."/>
            <person name="Fleetwood D."/>
            <person name="Grant K."/>
            <person name="Grinberg M."/>
            <person name="Haddabeh W."/>
            <person name="Hamwi G."/>
            <person name="Hanf T."/>
            <person name="Hussain A."/>
            <person name="Jennis A."/>
            <person name="Kang K."/>
            <person name="Khalique A."/>
            <person name="Majkut N."/>
            <person name="Minto B."/>
            <person name="Monsen-Collar K."/>
            <person name="Mubarka N."/>
            <person name="Nasser G."/>
            <person name="Navarro C."/>
            <person name="Oleksy A."/>
            <person name="Patel N."/>
            <person name="Rana M."/>
            <person name="Sanchez D."/>
            <person name="Santrich A."/>
            <person name="Sarpong L."/>
            <person name="Sato-Balagot R."/>
            <person name="Singh R."/>
            <person name="Tiozon A."/>
            <person name="Tolentino-Uri K."/>
            <person name="Toyosi O."/>
            <person name="Vasquez K."/>
            <person name="Wright D."/>
            <person name="Zangeneh M."/>
            <person name="Stoner T.H."/>
            <person name="Garlena R.A."/>
            <person name="Russell D.A."/>
            <person name="Pope W.H."/>
            <person name="Jacobs-Sera D."/>
            <person name="Hatfull G.F."/>
        </authorList>
    </citation>
    <scope>NUCLEOTIDE SEQUENCE [LARGE SCALE GENOMIC DNA]</scope>
</reference>
<organism evidence="1 2">
    <name type="scientific">Arthrobacter phage Abidatro</name>
    <dbReference type="NCBI Taxonomy" id="2015853"/>
    <lineage>
        <taxon>Viruses</taxon>
        <taxon>Duplodnaviria</taxon>
        <taxon>Heunggongvirae</taxon>
        <taxon>Uroviricota</taxon>
        <taxon>Caudoviricetes</taxon>
        <taxon>Galaxyvirus</taxon>
        <taxon>Galaxyvirus abidatro</taxon>
    </lineage>
</organism>
<dbReference type="EMBL" id="MF140397">
    <property type="protein sequence ID" value="ASR83179.1"/>
    <property type="molecule type" value="Genomic_DNA"/>
</dbReference>
<name>A0A222ZFS8_9CAUD</name>
<gene>
    <name evidence="1" type="primary">9</name>
    <name evidence="1" type="ORF">SEA_ABIDATRO_9</name>
</gene>
<dbReference type="OrthoDB" id="9499at10239"/>
<proteinExistence type="predicted"/>
<dbReference type="Proteomes" id="UP000223767">
    <property type="component" value="Segment"/>
</dbReference>
<evidence type="ECO:0000313" key="2">
    <source>
        <dbReference type="Proteomes" id="UP000223767"/>
    </source>
</evidence>
<dbReference type="KEGG" id="vg:40086325"/>
<evidence type="ECO:0000313" key="1">
    <source>
        <dbReference type="EMBL" id="ASR83179.1"/>
    </source>
</evidence>
<dbReference type="GeneID" id="40086325"/>
<keyword evidence="2" id="KW-1185">Reference proteome</keyword>
<protein>
    <submittedName>
        <fullName evidence="1">Head-to-tail adaptor</fullName>
    </submittedName>
</protein>
<sequence length="195" mass="20297">MTTTIVEPEDGAFRLPPLVTPEEFAAWTNGKIAASDPRVEPLLRGASAGVRRYCGWHIAPVLEETLDGDGPGGRLLILPTGRLLKVLTVDNGGEAVDAGAVDASKAGMLELRSGAWSSRLGSVSVRVRHGYDVADVADVAQIIKQVTANALASPMGATREQAGQVSISWATTAPGVSGGLTLLERDLAVLSAFKI</sequence>
<accession>A0A222ZFS8</accession>